<feature type="transmembrane region" description="Helical" evidence="1">
    <location>
        <begin position="211"/>
        <end position="234"/>
    </location>
</feature>
<feature type="transmembrane region" description="Helical" evidence="1">
    <location>
        <begin position="117"/>
        <end position="138"/>
    </location>
</feature>
<feature type="transmembrane region" description="Helical" evidence="1">
    <location>
        <begin position="150"/>
        <end position="172"/>
    </location>
</feature>
<feature type="transmembrane region" description="Helical" evidence="1">
    <location>
        <begin position="77"/>
        <end position="105"/>
    </location>
</feature>
<gene>
    <name evidence="2" type="ORF">SAMN05421659_10726</name>
</gene>
<keyword evidence="3" id="KW-1185">Reference proteome</keyword>
<name>A0A1I0Q625_9FIRM</name>
<evidence type="ECO:0000256" key="1">
    <source>
        <dbReference type="SAM" id="Phobius"/>
    </source>
</evidence>
<keyword evidence="1" id="KW-0472">Membrane</keyword>
<accession>A0A1I0Q625</accession>
<keyword evidence="1" id="KW-1133">Transmembrane helix</keyword>
<sequence length="240" mass="26894">MRHTFAERLIIIAPLFTILLALLIMPGMYFQVECYNWFYSLILPGMISLGCTLVAMKDKKMKNMGVISLPINLKKVWIAKILVCMVMTFIACFLLFLGTSAIGAITNYKNAFRIPMLNGFLGVIVLVVTFMWQIPICMFIGTKLGMLPTLLINVGAYSVFAIMAATESYWWIVPYSIPSRLMCPILKILPNGLPAVEESFTYKPELLSSSVVLPGVTITIILFLILTVITAKWYKGQEAK</sequence>
<feature type="transmembrane region" description="Helical" evidence="1">
    <location>
        <begin position="9"/>
        <end position="31"/>
    </location>
</feature>
<proteinExistence type="predicted"/>
<evidence type="ECO:0000313" key="3">
    <source>
        <dbReference type="Proteomes" id="UP000199701"/>
    </source>
</evidence>
<dbReference type="STRING" id="99656.SAMN05421659_10726"/>
<dbReference type="CDD" id="cd21807">
    <property type="entry name" value="ABC-2_lan_permease_MutE_EpiE-like"/>
    <property type="match status" value="1"/>
</dbReference>
<dbReference type="EMBL" id="FOJI01000007">
    <property type="protein sequence ID" value="SEW22449.1"/>
    <property type="molecule type" value="Genomic_DNA"/>
</dbReference>
<evidence type="ECO:0000313" key="2">
    <source>
        <dbReference type="EMBL" id="SEW22449.1"/>
    </source>
</evidence>
<organism evidence="2 3">
    <name type="scientific">[Clostridium] fimetarium</name>
    <dbReference type="NCBI Taxonomy" id="99656"/>
    <lineage>
        <taxon>Bacteria</taxon>
        <taxon>Bacillati</taxon>
        <taxon>Bacillota</taxon>
        <taxon>Clostridia</taxon>
        <taxon>Lachnospirales</taxon>
        <taxon>Lachnospiraceae</taxon>
    </lineage>
</organism>
<dbReference type="Proteomes" id="UP000199701">
    <property type="component" value="Unassembled WGS sequence"/>
</dbReference>
<dbReference type="InterPro" id="IPR021205">
    <property type="entry name" value="Lanti_perm_SpaE/MutE/EpiE-like"/>
</dbReference>
<dbReference type="AlphaFoldDB" id="A0A1I0Q625"/>
<protein>
    <submittedName>
        <fullName evidence="2">ABC-2 type transport system permease protein</fullName>
    </submittedName>
</protein>
<reference evidence="2 3" key="1">
    <citation type="submission" date="2016-10" db="EMBL/GenBank/DDBJ databases">
        <authorList>
            <person name="de Groot N.N."/>
        </authorList>
    </citation>
    <scope>NUCLEOTIDE SEQUENCE [LARGE SCALE GENOMIC DNA]</scope>
    <source>
        <strain evidence="2 3">DSM 9179</strain>
    </source>
</reference>
<keyword evidence="1" id="KW-0812">Transmembrane</keyword>
<feature type="transmembrane region" description="Helical" evidence="1">
    <location>
        <begin position="37"/>
        <end position="56"/>
    </location>
</feature>
<dbReference type="NCBIfam" id="TIGR03732">
    <property type="entry name" value="lanti_perm_MutE"/>
    <property type="match status" value="1"/>
</dbReference>